<dbReference type="InParanoid" id="A0A024G6C7"/>
<dbReference type="EMBL" id="CAIX01000030">
    <property type="protein sequence ID" value="CCI42124.1"/>
    <property type="molecule type" value="Genomic_DNA"/>
</dbReference>
<reference evidence="1 2" key="1">
    <citation type="submission" date="2012-05" db="EMBL/GenBank/DDBJ databases">
        <title>Recombination and specialization in a pathogen metapopulation.</title>
        <authorList>
            <person name="Gardiner A."/>
            <person name="Kemen E."/>
            <person name="Schultz-Larsen T."/>
            <person name="MacLean D."/>
            <person name="Van Oosterhout C."/>
            <person name="Jones J.D.G."/>
        </authorList>
    </citation>
    <scope>NUCLEOTIDE SEQUENCE [LARGE SCALE GENOMIC DNA]</scope>
    <source>
        <strain evidence="1 2">Ac Nc2</strain>
    </source>
</reference>
<accession>A0A024G6C7</accession>
<evidence type="ECO:0000313" key="2">
    <source>
        <dbReference type="Proteomes" id="UP000053237"/>
    </source>
</evidence>
<gene>
    <name evidence="1" type="ORF">BN9_029080</name>
</gene>
<dbReference type="Proteomes" id="UP000053237">
    <property type="component" value="Unassembled WGS sequence"/>
</dbReference>
<dbReference type="AlphaFoldDB" id="A0A024G6C7"/>
<comment type="caution">
    <text evidence="1">The sequence shown here is derived from an EMBL/GenBank/DDBJ whole genome shotgun (WGS) entry which is preliminary data.</text>
</comment>
<proteinExistence type="predicted"/>
<evidence type="ECO:0000313" key="1">
    <source>
        <dbReference type="EMBL" id="CCI42124.1"/>
    </source>
</evidence>
<protein>
    <submittedName>
        <fullName evidence="1">Uncharacterized protein</fullName>
    </submittedName>
</protein>
<name>A0A024G6C7_9STRA</name>
<sequence length="618" mass="70873">MRYAMRATAVFVPFFQGLNTGAYRISMAVQKDHMRLSSCHRCIQRFVPHASFMYAFSKDAENYSGRESDPRVLQMYADITDDIPYTYIEQSCFRGRKICSNLISYPGDFLPEIDKKLKNISKKTVGGSHESSEASKGIRLFGFDLNMRVRDTANNKEMQSSGLSSRKYCLLLEENIPDLWILGCLRCLAPGEKDERYLISEPSLRYHQWVLRYTTFESQKDTMHRCGYSCGTIRWGSEIHCRVPPVDTSTQGVSSYISNFAVYHDTELKRKHSEPNKQICVSCAQSTIDHHADHIKTSLNKQNDPRSSIQKGKQIFSNFSDSKSFHHTVRESGATSSIQKWSSPYHCVHHSFALNYRLEYKELVDTSSKKKSESQGMTTCSRCLMSTVDSVVIKNALEIFRLTSRRSALLLFSSSLDVQSFAIRCVKMCKFFNGLSEDVCHFLWEKEKLLPETKAPSVTESRIIDGKDQGHPSLMEGHSLPSLLRQKNREAIFRSAISHLESDSSEESVWYFEFDIVEGEKDEAFRNVAFCIAAVSNTYVLSSVSGYILTGRFEYSHVMTVCENRKISKVIYYRNLRMDFALQPLNFEVVMTVLDLTTREISENSAEQIRKRSRPLYK</sequence>
<keyword evidence="2" id="KW-1185">Reference proteome</keyword>
<organism evidence="1 2">
    <name type="scientific">Albugo candida</name>
    <dbReference type="NCBI Taxonomy" id="65357"/>
    <lineage>
        <taxon>Eukaryota</taxon>
        <taxon>Sar</taxon>
        <taxon>Stramenopiles</taxon>
        <taxon>Oomycota</taxon>
        <taxon>Peronosporomycetes</taxon>
        <taxon>Albuginales</taxon>
        <taxon>Albuginaceae</taxon>
        <taxon>Albugo</taxon>
    </lineage>
</organism>